<dbReference type="Pfam" id="PF13609">
    <property type="entry name" value="Porin_4"/>
    <property type="match status" value="1"/>
</dbReference>
<protein>
    <submittedName>
        <fullName evidence="13">Outer membrane porin protein 32</fullName>
    </submittedName>
</protein>
<keyword evidence="7" id="KW-0406">Ion transport</keyword>
<keyword evidence="10" id="KW-0998">Cell outer membrane</keyword>
<evidence type="ECO:0000256" key="11">
    <source>
        <dbReference type="SAM" id="SignalP"/>
    </source>
</evidence>
<evidence type="ECO:0000256" key="1">
    <source>
        <dbReference type="ARBA" id="ARBA00004571"/>
    </source>
</evidence>
<evidence type="ECO:0000313" key="13">
    <source>
        <dbReference type="EMBL" id="QJC57630.1"/>
    </source>
</evidence>
<feature type="chain" id="PRO_5026298973" evidence="11">
    <location>
        <begin position="22"/>
        <end position="405"/>
    </location>
</feature>
<keyword evidence="3" id="KW-0813">Transport</keyword>
<evidence type="ECO:0000256" key="6">
    <source>
        <dbReference type="ARBA" id="ARBA00022729"/>
    </source>
</evidence>
<dbReference type="RefSeq" id="WP_168923118.1">
    <property type="nucleotide sequence ID" value="NZ_CP051461.1"/>
</dbReference>
<name>A0A6H2HCS2_9BURK</name>
<evidence type="ECO:0000256" key="7">
    <source>
        <dbReference type="ARBA" id="ARBA00023065"/>
    </source>
</evidence>
<dbReference type="GO" id="GO:0006811">
    <property type="term" value="P:monoatomic ion transport"/>
    <property type="evidence" value="ECO:0007669"/>
    <property type="project" value="UniProtKB-KW"/>
</dbReference>
<comment type="subcellular location">
    <subcellularLocation>
        <location evidence="1">Cell outer membrane</location>
        <topology evidence="1">Multi-pass membrane protein</topology>
    </subcellularLocation>
</comment>
<dbReference type="InterPro" id="IPR033900">
    <property type="entry name" value="Gram_neg_porin_domain"/>
</dbReference>
<accession>A0A6H2HCS2</accession>
<dbReference type="PANTHER" id="PTHR34501">
    <property type="entry name" value="PROTEIN YDDL-RELATED"/>
    <property type="match status" value="1"/>
</dbReference>
<evidence type="ECO:0000256" key="8">
    <source>
        <dbReference type="ARBA" id="ARBA00023114"/>
    </source>
</evidence>
<comment type="subunit">
    <text evidence="2">Homotrimer.</text>
</comment>
<keyword evidence="8" id="KW-0626">Porin</keyword>
<proteinExistence type="predicted"/>
<dbReference type="GO" id="GO:0015288">
    <property type="term" value="F:porin activity"/>
    <property type="evidence" value="ECO:0007669"/>
    <property type="project" value="UniProtKB-KW"/>
</dbReference>
<evidence type="ECO:0000256" key="3">
    <source>
        <dbReference type="ARBA" id="ARBA00022448"/>
    </source>
</evidence>
<dbReference type="EMBL" id="CP051461">
    <property type="protein sequence ID" value="QJC57630.1"/>
    <property type="molecule type" value="Genomic_DNA"/>
</dbReference>
<evidence type="ECO:0000259" key="12">
    <source>
        <dbReference type="Pfam" id="PF13609"/>
    </source>
</evidence>
<sequence>MKKLTLVAGAALALVSNLALAQSTVTIYGILDGGISNVSGLKNGNSTAIVSGIMDGSRFGFKGSEDLGGGYKTIFTLENRFELDTGSVSNRPPSGAQLPDRLSSAEALGLSPTPTNVATVAAVSAGIGNTVGVNLAGNLFDRQAFVGLVTPFGAFTLGRQYTPAYLVGATFDASQTQSSLAAGQVGSFPPSFDIRLPNSLQYGIKVDGVTAALMYAPGEVTGNSSARRFYGAMAIYKGNGYSAGIGHNTRNNEFGQKSLTNTVLGATVDVGPGTLYGQFATIKDDNPTNLSFITNTDVLAAFNNAFKQNANLLHIGYKFTSGVNTWVVAYSKYDDKKAANSDTSSYGATYTYALSKRTSLNAVLVRFDNKGQAQSAPGQAGFLGGVTAAAGVGSTNVALGINHKF</sequence>
<dbReference type="CDD" id="cd00342">
    <property type="entry name" value="gram_neg_porins"/>
    <property type="match status" value="1"/>
</dbReference>
<evidence type="ECO:0000256" key="4">
    <source>
        <dbReference type="ARBA" id="ARBA00022452"/>
    </source>
</evidence>
<dbReference type="Gene3D" id="2.40.160.10">
    <property type="entry name" value="Porin"/>
    <property type="match status" value="1"/>
</dbReference>
<keyword evidence="5" id="KW-0812">Transmembrane</keyword>
<organism evidence="13 14">
    <name type="scientific">Polaromonas vacuolata</name>
    <dbReference type="NCBI Taxonomy" id="37448"/>
    <lineage>
        <taxon>Bacteria</taxon>
        <taxon>Pseudomonadati</taxon>
        <taxon>Pseudomonadota</taxon>
        <taxon>Betaproteobacteria</taxon>
        <taxon>Burkholderiales</taxon>
        <taxon>Comamonadaceae</taxon>
        <taxon>Polaromonas</taxon>
    </lineage>
</organism>
<dbReference type="InterPro" id="IPR050298">
    <property type="entry name" value="Gram-neg_bact_OMP"/>
</dbReference>
<dbReference type="AlphaFoldDB" id="A0A6H2HCS2"/>
<keyword evidence="9" id="KW-0472">Membrane</keyword>
<keyword evidence="6 11" id="KW-0732">Signal</keyword>
<evidence type="ECO:0000256" key="9">
    <source>
        <dbReference type="ARBA" id="ARBA00023136"/>
    </source>
</evidence>
<keyword evidence="14" id="KW-1185">Reference proteome</keyword>
<evidence type="ECO:0000256" key="2">
    <source>
        <dbReference type="ARBA" id="ARBA00011233"/>
    </source>
</evidence>
<dbReference type="GO" id="GO:0009279">
    <property type="term" value="C:cell outer membrane"/>
    <property type="evidence" value="ECO:0007669"/>
    <property type="project" value="UniProtKB-SubCell"/>
</dbReference>
<feature type="domain" description="Porin" evidence="12">
    <location>
        <begin position="9"/>
        <end position="372"/>
    </location>
</feature>
<gene>
    <name evidence="13" type="ORF">HC248_02960</name>
</gene>
<keyword evidence="4" id="KW-1134">Transmembrane beta strand</keyword>
<feature type="signal peptide" evidence="11">
    <location>
        <begin position="1"/>
        <end position="21"/>
    </location>
</feature>
<evidence type="ECO:0000256" key="10">
    <source>
        <dbReference type="ARBA" id="ARBA00023237"/>
    </source>
</evidence>
<dbReference type="GO" id="GO:0046930">
    <property type="term" value="C:pore complex"/>
    <property type="evidence" value="ECO:0007669"/>
    <property type="project" value="UniProtKB-KW"/>
</dbReference>
<dbReference type="KEGG" id="pvac:HC248_02960"/>
<evidence type="ECO:0000256" key="5">
    <source>
        <dbReference type="ARBA" id="ARBA00022692"/>
    </source>
</evidence>
<evidence type="ECO:0000313" key="14">
    <source>
        <dbReference type="Proteomes" id="UP000502041"/>
    </source>
</evidence>
<dbReference type="PANTHER" id="PTHR34501:SF9">
    <property type="entry name" value="MAJOR OUTER MEMBRANE PROTEIN P.IA"/>
    <property type="match status" value="1"/>
</dbReference>
<dbReference type="Proteomes" id="UP000502041">
    <property type="component" value="Chromosome"/>
</dbReference>
<dbReference type="InterPro" id="IPR023614">
    <property type="entry name" value="Porin_dom_sf"/>
</dbReference>
<reference evidence="13 14" key="1">
    <citation type="submission" date="2020-04" db="EMBL/GenBank/DDBJ databases">
        <title>Complete genome of a Psychrophilic, Marine, Gas Vacuolate Bacterium Polaromonas vacuolata KCTC 22033T.</title>
        <authorList>
            <person name="Hwang K."/>
            <person name="Kim K.M."/>
        </authorList>
    </citation>
    <scope>NUCLEOTIDE SEQUENCE [LARGE SCALE GENOMIC DNA]</scope>
    <source>
        <strain evidence="13 14">KCTC 22033</strain>
    </source>
</reference>
<dbReference type="SUPFAM" id="SSF56935">
    <property type="entry name" value="Porins"/>
    <property type="match status" value="1"/>
</dbReference>